<dbReference type="RefSeq" id="WP_184624060.1">
    <property type="nucleotide sequence ID" value="NZ_JACHCC010000003.1"/>
</dbReference>
<feature type="transmembrane region" description="Helical" evidence="1">
    <location>
        <begin position="9"/>
        <end position="29"/>
    </location>
</feature>
<dbReference type="AlphaFoldDB" id="A0A7X0J477"/>
<proteinExistence type="predicted"/>
<dbReference type="Proteomes" id="UP000521017">
    <property type="component" value="Unassembled WGS sequence"/>
</dbReference>
<keyword evidence="1" id="KW-1133">Transmembrane helix</keyword>
<name>A0A7X0J477_9SPHI</name>
<organism evidence="2 3">
    <name type="scientific">Pedobacter cryoconitis</name>
    <dbReference type="NCBI Taxonomy" id="188932"/>
    <lineage>
        <taxon>Bacteria</taxon>
        <taxon>Pseudomonadati</taxon>
        <taxon>Bacteroidota</taxon>
        <taxon>Sphingobacteriia</taxon>
        <taxon>Sphingobacteriales</taxon>
        <taxon>Sphingobacteriaceae</taxon>
        <taxon>Pedobacter</taxon>
    </lineage>
</organism>
<feature type="transmembrane region" description="Helical" evidence="1">
    <location>
        <begin position="49"/>
        <end position="68"/>
    </location>
</feature>
<sequence length="101" mass="11399">MIEKQKKRAYYVAITGTALLIIAVLVFSIPSLCTNIEFSYTFFMSDYMYFSFYCLLATLLCGVSSILIRRNILAVILCLLSLCLILLYLFLNYAAQNLPGG</sequence>
<protein>
    <submittedName>
        <fullName evidence="2">Putative integral membrane protein</fullName>
    </submittedName>
</protein>
<evidence type="ECO:0000313" key="2">
    <source>
        <dbReference type="EMBL" id="MBB6499331.1"/>
    </source>
</evidence>
<keyword evidence="1" id="KW-0812">Transmembrane</keyword>
<evidence type="ECO:0000256" key="1">
    <source>
        <dbReference type="SAM" id="Phobius"/>
    </source>
</evidence>
<accession>A0A7X0J477</accession>
<evidence type="ECO:0000313" key="3">
    <source>
        <dbReference type="Proteomes" id="UP000521017"/>
    </source>
</evidence>
<comment type="caution">
    <text evidence="2">The sequence shown here is derived from an EMBL/GenBank/DDBJ whole genome shotgun (WGS) entry which is preliminary data.</text>
</comment>
<reference evidence="2 3" key="1">
    <citation type="submission" date="2020-08" db="EMBL/GenBank/DDBJ databases">
        <title>Genomic Encyclopedia of Type Strains, Phase IV (KMG-V): Genome sequencing to study the core and pangenomes of soil and plant-associated prokaryotes.</title>
        <authorList>
            <person name="Whitman W."/>
        </authorList>
    </citation>
    <scope>NUCLEOTIDE SEQUENCE [LARGE SCALE GENOMIC DNA]</scope>
    <source>
        <strain evidence="2 3">M2T3</strain>
    </source>
</reference>
<dbReference type="EMBL" id="JACHCC010000003">
    <property type="protein sequence ID" value="MBB6499331.1"/>
    <property type="molecule type" value="Genomic_DNA"/>
</dbReference>
<feature type="transmembrane region" description="Helical" evidence="1">
    <location>
        <begin position="75"/>
        <end position="95"/>
    </location>
</feature>
<gene>
    <name evidence="2" type="ORF">HDF25_001472</name>
</gene>
<keyword evidence="1" id="KW-0472">Membrane</keyword>